<proteinExistence type="predicted"/>
<dbReference type="GO" id="GO:0031146">
    <property type="term" value="P:SCF-dependent proteasomal ubiquitin-dependent protein catabolic process"/>
    <property type="evidence" value="ECO:0007669"/>
    <property type="project" value="TreeGrafter"/>
</dbReference>
<sequence>MVVDDNLSFVHSVKSLTIVTLGSFTTIDKLLEFFDNLESLKIYSLDIPDNKLNDINFKNIRSLSLCDCENITDVGLVAISKAITSKLDSLTIFECDKITKDGVLNLISSDTTKFLYLKGPAVIKICGHLNTYKFLEHLHLCGNIYDSDLHDLFKFRSSMKHLEIGGWNITNYGIKSLQNIDIQHLSLYACSDVDDKSLKYVGHIPTIYFCGNILGDGLKYLSKCHEFLATNSICRTIDCFRYFDDIQILILDGCPIINEHLKYLNTPSIRKELNIYHCRHITNKGLVFVGKWQSIDVDNCDKIEPFKCSGTHQEVADEIMRRYTNTYLQL</sequence>
<dbReference type="EMBL" id="MN739352">
    <property type="protein sequence ID" value="QHT00018.1"/>
    <property type="molecule type" value="Genomic_DNA"/>
</dbReference>
<organism evidence="1">
    <name type="scientific">viral metagenome</name>
    <dbReference type="NCBI Taxonomy" id="1070528"/>
    <lineage>
        <taxon>unclassified sequences</taxon>
        <taxon>metagenomes</taxon>
        <taxon>organismal metagenomes</taxon>
    </lineage>
</organism>
<dbReference type="GO" id="GO:0019005">
    <property type="term" value="C:SCF ubiquitin ligase complex"/>
    <property type="evidence" value="ECO:0007669"/>
    <property type="project" value="TreeGrafter"/>
</dbReference>
<name>A0A6C0C5Z4_9ZZZZ</name>
<evidence type="ECO:0000313" key="1">
    <source>
        <dbReference type="EMBL" id="QHT00018.1"/>
    </source>
</evidence>
<dbReference type="AlphaFoldDB" id="A0A6C0C5Z4"/>
<dbReference type="InterPro" id="IPR032675">
    <property type="entry name" value="LRR_dom_sf"/>
</dbReference>
<dbReference type="PANTHER" id="PTHR13318">
    <property type="entry name" value="PARTNER OF PAIRED, ISOFORM B-RELATED"/>
    <property type="match status" value="1"/>
</dbReference>
<reference evidence="1" key="1">
    <citation type="journal article" date="2020" name="Nature">
        <title>Giant virus diversity and host interactions through global metagenomics.</title>
        <authorList>
            <person name="Schulz F."/>
            <person name="Roux S."/>
            <person name="Paez-Espino D."/>
            <person name="Jungbluth S."/>
            <person name="Walsh D.A."/>
            <person name="Denef V.J."/>
            <person name="McMahon K.D."/>
            <person name="Konstantinidis K.T."/>
            <person name="Eloe-Fadrosh E.A."/>
            <person name="Kyrpides N.C."/>
            <person name="Woyke T."/>
        </authorList>
    </citation>
    <scope>NUCLEOTIDE SEQUENCE</scope>
    <source>
        <strain evidence="1">GVMAG-M-3300020192-26</strain>
    </source>
</reference>
<dbReference type="InterPro" id="IPR006553">
    <property type="entry name" value="Leu-rich_rpt_Cys-con_subtyp"/>
</dbReference>
<accession>A0A6C0C5Z4</accession>
<protein>
    <submittedName>
        <fullName evidence="1">Uncharacterized protein</fullName>
    </submittedName>
</protein>
<dbReference type="SMART" id="SM00367">
    <property type="entry name" value="LRR_CC"/>
    <property type="match status" value="4"/>
</dbReference>
<dbReference type="SUPFAM" id="SSF52047">
    <property type="entry name" value="RNI-like"/>
    <property type="match status" value="1"/>
</dbReference>
<dbReference type="Gene3D" id="3.80.10.10">
    <property type="entry name" value="Ribonuclease Inhibitor"/>
    <property type="match status" value="2"/>
</dbReference>